<dbReference type="AlphaFoldDB" id="A0ABD1V7H2"/>
<accession>A0ABD1V7H2</accession>
<evidence type="ECO:0000313" key="2">
    <source>
        <dbReference type="Proteomes" id="UP001604336"/>
    </source>
</evidence>
<organism evidence="1 2">
    <name type="scientific">Abeliophyllum distichum</name>
    <dbReference type="NCBI Taxonomy" id="126358"/>
    <lineage>
        <taxon>Eukaryota</taxon>
        <taxon>Viridiplantae</taxon>
        <taxon>Streptophyta</taxon>
        <taxon>Embryophyta</taxon>
        <taxon>Tracheophyta</taxon>
        <taxon>Spermatophyta</taxon>
        <taxon>Magnoliopsida</taxon>
        <taxon>eudicotyledons</taxon>
        <taxon>Gunneridae</taxon>
        <taxon>Pentapetalae</taxon>
        <taxon>asterids</taxon>
        <taxon>lamiids</taxon>
        <taxon>Lamiales</taxon>
        <taxon>Oleaceae</taxon>
        <taxon>Forsythieae</taxon>
        <taxon>Abeliophyllum</taxon>
    </lineage>
</organism>
<sequence>MSGSIGGGATRFGGDEASPLCVAKYGRVFCLSEAVDGSTGDAIPIASTPGLREAEDPYRADVVRWAAMDVPSIMVEEDLTKLREAYRIPADIELILPDPNERACFPRRGCTALHLNAFVSGMRLPLHPMLRRNSEGL</sequence>
<evidence type="ECO:0000313" key="1">
    <source>
        <dbReference type="EMBL" id="KAL2533267.1"/>
    </source>
</evidence>
<name>A0ABD1V7H2_9LAMI</name>
<keyword evidence="2" id="KW-1185">Reference proteome</keyword>
<gene>
    <name evidence="1" type="ORF">Adt_06618</name>
</gene>
<dbReference type="EMBL" id="JBFOLK010000002">
    <property type="protein sequence ID" value="KAL2533267.1"/>
    <property type="molecule type" value="Genomic_DNA"/>
</dbReference>
<protein>
    <submittedName>
        <fullName evidence="1">Uncharacterized protein</fullName>
    </submittedName>
</protein>
<reference evidence="2" key="1">
    <citation type="submission" date="2024-07" db="EMBL/GenBank/DDBJ databases">
        <title>Two chromosome-level genome assemblies of Korean endemic species Abeliophyllum distichum and Forsythia ovata (Oleaceae).</title>
        <authorList>
            <person name="Jang H."/>
        </authorList>
    </citation>
    <scope>NUCLEOTIDE SEQUENCE [LARGE SCALE GENOMIC DNA]</scope>
</reference>
<dbReference type="Proteomes" id="UP001604336">
    <property type="component" value="Unassembled WGS sequence"/>
</dbReference>
<comment type="caution">
    <text evidence="1">The sequence shown here is derived from an EMBL/GenBank/DDBJ whole genome shotgun (WGS) entry which is preliminary data.</text>
</comment>
<proteinExistence type="predicted"/>